<evidence type="ECO:0000256" key="13">
    <source>
        <dbReference type="ARBA" id="ARBA00023137"/>
    </source>
</evidence>
<keyword evidence="6" id="KW-0479">Metal-binding</keyword>
<dbReference type="PRINTS" id="PR00109">
    <property type="entry name" value="TYRKINASE"/>
</dbReference>
<dbReference type="InterPro" id="IPR050198">
    <property type="entry name" value="Non-receptor_tyrosine_kinases"/>
</dbReference>
<feature type="compositionally biased region" description="Pro residues" evidence="16">
    <location>
        <begin position="200"/>
        <end position="209"/>
    </location>
</feature>
<dbReference type="SUPFAM" id="SSF56112">
    <property type="entry name" value="Protein kinase-like (PK-like)"/>
    <property type="match status" value="1"/>
</dbReference>
<comment type="cofactor">
    <cofactor evidence="1">
        <name>Zn(2+)</name>
        <dbReference type="ChEBI" id="CHEBI:29105"/>
    </cofactor>
</comment>
<dbReference type="PROSITE" id="PS50002">
    <property type="entry name" value="SH3"/>
    <property type="match status" value="1"/>
</dbReference>
<organism evidence="17 18">
    <name type="scientific">Cyprinus carpio</name>
    <name type="common">Common carp</name>
    <dbReference type="NCBI Taxonomy" id="7962"/>
    <lineage>
        <taxon>Eukaryota</taxon>
        <taxon>Metazoa</taxon>
        <taxon>Chordata</taxon>
        <taxon>Craniata</taxon>
        <taxon>Vertebrata</taxon>
        <taxon>Euteleostomi</taxon>
        <taxon>Actinopterygii</taxon>
        <taxon>Neopterygii</taxon>
        <taxon>Teleostei</taxon>
        <taxon>Ostariophysi</taxon>
        <taxon>Cypriniformes</taxon>
        <taxon>Cyprinidae</taxon>
        <taxon>Cyprininae</taxon>
        <taxon>Cyprinus</taxon>
    </lineage>
</organism>
<keyword evidence="12" id="KW-0727">SH2 domain</keyword>
<evidence type="ECO:0000256" key="9">
    <source>
        <dbReference type="ARBA" id="ARBA00022777"/>
    </source>
</evidence>
<name>A0A8C1FNV8_CYPCA</name>
<dbReference type="SUPFAM" id="SSF50729">
    <property type="entry name" value="PH domain-like"/>
    <property type="match status" value="1"/>
</dbReference>
<keyword evidence="13 15" id="KW-0829">Tyrosine-protein kinase</keyword>
<evidence type="ECO:0000256" key="2">
    <source>
        <dbReference type="ARBA" id="ARBA00022443"/>
    </source>
</evidence>
<accession>A0A8C1FNV8</accession>
<evidence type="ECO:0000256" key="3">
    <source>
        <dbReference type="ARBA" id="ARBA00022553"/>
    </source>
</evidence>
<dbReference type="Gene3D" id="3.30.505.10">
    <property type="entry name" value="SH2 domain"/>
    <property type="match status" value="1"/>
</dbReference>
<evidence type="ECO:0000256" key="8">
    <source>
        <dbReference type="ARBA" id="ARBA00022771"/>
    </source>
</evidence>
<keyword evidence="8" id="KW-0863">Zinc-finger</keyword>
<reference evidence="17" key="2">
    <citation type="submission" date="2025-09" db="UniProtKB">
        <authorList>
            <consortium name="Ensembl"/>
        </authorList>
    </citation>
    <scope>IDENTIFICATION</scope>
</reference>
<dbReference type="Gene3D" id="2.30.29.30">
    <property type="entry name" value="Pleckstrin-homology domain (PH domain)/Phosphotyrosine-binding domain (PTB)"/>
    <property type="match status" value="1"/>
</dbReference>
<proteinExistence type="inferred from homology"/>
<dbReference type="InterPro" id="IPR001849">
    <property type="entry name" value="PH_domain"/>
</dbReference>
<dbReference type="SMART" id="SM00233">
    <property type="entry name" value="PH"/>
    <property type="match status" value="1"/>
</dbReference>
<dbReference type="Proteomes" id="UP000694427">
    <property type="component" value="Unplaced"/>
</dbReference>
<evidence type="ECO:0000256" key="16">
    <source>
        <dbReference type="SAM" id="MobiDB-lite"/>
    </source>
</evidence>
<keyword evidence="10" id="KW-0862">Zinc</keyword>
<keyword evidence="5" id="KW-0519">Myristate</keyword>
<evidence type="ECO:0000256" key="6">
    <source>
        <dbReference type="ARBA" id="ARBA00022723"/>
    </source>
</evidence>
<dbReference type="PROSITE" id="PS51113">
    <property type="entry name" value="ZF_BTK"/>
    <property type="match status" value="1"/>
</dbReference>
<dbReference type="SMART" id="SM00107">
    <property type="entry name" value="BTK"/>
    <property type="match status" value="1"/>
</dbReference>
<dbReference type="Pfam" id="PF00779">
    <property type="entry name" value="BTK"/>
    <property type="match status" value="1"/>
</dbReference>
<keyword evidence="4 15" id="KW-0808">Transferase</keyword>
<keyword evidence="11 15" id="KW-0067">ATP-binding</keyword>
<evidence type="ECO:0000256" key="15">
    <source>
        <dbReference type="RuleBase" id="RU362096"/>
    </source>
</evidence>
<dbReference type="SMART" id="SM00252">
    <property type="entry name" value="SH2"/>
    <property type="match status" value="1"/>
</dbReference>
<dbReference type="Gene3D" id="1.10.510.10">
    <property type="entry name" value="Transferase(Phosphotransferase) domain 1"/>
    <property type="match status" value="1"/>
</dbReference>
<dbReference type="InterPro" id="IPR036028">
    <property type="entry name" value="SH3-like_dom_sf"/>
</dbReference>
<dbReference type="InterPro" id="IPR011009">
    <property type="entry name" value="Kinase-like_dom_sf"/>
</dbReference>
<dbReference type="EC" id="2.7.10.2" evidence="15"/>
<evidence type="ECO:0000256" key="4">
    <source>
        <dbReference type="ARBA" id="ARBA00022679"/>
    </source>
</evidence>
<dbReference type="SUPFAM" id="SSF50044">
    <property type="entry name" value="SH3-domain"/>
    <property type="match status" value="1"/>
</dbReference>
<dbReference type="Ensembl" id="ENSCCRT00010002762.1">
    <property type="protein sequence ID" value="ENSCCRP00010002552.1"/>
    <property type="gene ID" value="ENSCCRG00010001069.1"/>
</dbReference>
<dbReference type="PROSITE" id="PS50011">
    <property type="entry name" value="PROTEIN_KINASE_DOM"/>
    <property type="match status" value="1"/>
</dbReference>
<evidence type="ECO:0000256" key="12">
    <source>
        <dbReference type="ARBA" id="ARBA00022999"/>
    </source>
</evidence>
<dbReference type="AlphaFoldDB" id="A0A8C1FNV8"/>
<dbReference type="GO" id="GO:0005524">
    <property type="term" value="F:ATP binding"/>
    <property type="evidence" value="ECO:0007669"/>
    <property type="project" value="UniProtKB-KW"/>
</dbReference>
<dbReference type="InterPro" id="IPR001452">
    <property type="entry name" value="SH3_domain"/>
</dbReference>
<dbReference type="Pfam" id="PF00169">
    <property type="entry name" value="PH"/>
    <property type="match status" value="1"/>
</dbReference>
<dbReference type="PROSITE" id="PS50001">
    <property type="entry name" value="SH2"/>
    <property type="match status" value="1"/>
</dbReference>
<keyword evidence="14" id="KW-0449">Lipoprotein</keyword>
<comment type="catalytic activity">
    <reaction evidence="15">
        <text>L-tyrosyl-[protein] + ATP = O-phospho-L-tyrosyl-[protein] + ADP + H(+)</text>
        <dbReference type="Rhea" id="RHEA:10596"/>
        <dbReference type="Rhea" id="RHEA-COMP:10136"/>
        <dbReference type="Rhea" id="RHEA-COMP:20101"/>
        <dbReference type="ChEBI" id="CHEBI:15378"/>
        <dbReference type="ChEBI" id="CHEBI:30616"/>
        <dbReference type="ChEBI" id="CHEBI:46858"/>
        <dbReference type="ChEBI" id="CHEBI:61978"/>
        <dbReference type="ChEBI" id="CHEBI:456216"/>
        <dbReference type="EC" id="2.7.10.2"/>
    </reaction>
</comment>
<evidence type="ECO:0000256" key="7">
    <source>
        <dbReference type="ARBA" id="ARBA00022741"/>
    </source>
</evidence>
<evidence type="ECO:0000256" key="1">
    <source>
        <dbReference type="ARBA" id="ARBA00001947"/>
    </source>
</evidence>
<dbReference type="SMART" id="SM00326">
    <property type="entry name" value="SH3"/>
    <property type="match status" value="1"/>
</dbReference>
<keyword evidence="7 15" id="KW-0547">Nucleotide-binding</keyword>
<dbReference type="GO" id="GO:0035556">
    <property type="term" value="P:intracellular signal transduction"/>
    <property type="evidence" value="ECO:0007669"/>
    <property type="project" value="InterPro"/>
</dbReference>
<dbReference type="Pfam" id="PF07714">
    <property type="entry name" value="PK_Tyr_Ser-Thr"/>
    <property type="match status" value="1"/>
</dbReference>
<dbReference type="CDD" id="cd01238">
    <property type="entry name" value="PH_Btk"/>
    <property type="match status" value="1"/>
</dbReference>
<evidence type="ECO:0000256" key="5">
    <source>
        <dbReference type="ARBA" id="ARBA00022707"/>
    </source>
</evidence>
<evidence type="ECO:0000256" key="10">
    <source>
        <dbReference type="ARBA" id="ARBA00022833"/>
    </source>
</evidence>
<dbReference type="InterPro" id="IPR001245">
    <property type="entry name" value="Ser-Thr/Tyr_kinase_cat_dom"/>
</dbReference>
<keyword evidence="9 15" id="KW-0418">Kinase</keyword>
<reference evidence="17" key="1">
    <citation type="submission" date="2025-08" db="UniProtKB">
        <authorList>
            <consortium name="Ensembl"/>
        </authorList>
    </citation>
    <scope>IDENTIFICATION</scope>
</reference>
<dbReference type="GO" id="GO:0005829">
    <property type="term" value="C:cytosol"/>
    <property type="evidence" value="ECO:0007669"/>
    <property type="project" value="UniProtKB-ARBA"/>
</dbReference>
<dbReference type="GO" id="GO:0004715">
    <property type="term" value="F:non-membrane spanning protein tyrosine kinase activity"/>
    <property type="evidence" value="ECO:0007669"/>
    <property type="project" value="UniProtKB-EC"/>
</dbReference>
<dbReference type="InterPro" id="IPR001562">
    <property type="entry name" value="Znf_Btk_motif"/>
</dbReference>
<comment type="similarity">
    <text evidence="15">Belongs to the protein kinase superfamily. Tyr protein kinase family.</text>
</comment>
<dbReference type="SUPFAM" id="SSF55550">
    <property type="entry name" value="SH2 domain"/>
    <property type="match status" value="1"/>
</dbReference>
<dbReference type="InterPro" id="IPR036860">
    <property type="entry name" value="SH2_dom_sf"/>
</dbReference>
<feature type="region of interest" description="Disordered" evidence="16">
    <location>
        <begin position="171"/>
        <end position="209"/>
    </location>
</feature>
<keyword evidence="18" id="KW-1185">Reference proteome</keyword>
<dbReference type="InterPro" id="IPR000980">
    <property type="entry name" value="SH2"/>
</dbReference>
<dbReference type="PANTHER" id="PTHR24418">
    <property type="entry name" value="TYROSINE-PROTEIN KINASE"/>
    <property type="match status" value="1"/>
</dbReference>
<evidence type="ECO:0000256" key="14">
    <source>
        <dbReference type="ARBA" id="ARBA00023288"/>
    </source>
</evidence>
<protein>
    <recommendedName>
        <fullName evidence="15">Tyrosine-protein kinase</fullName>
        <ecNumber evidence="15">2.7.10.2</ecNumber>
    </recommendedName>
</protein>
<dbReference type="InterPro" id="IPR011993">
    <property type="entry name" value="PH-like_dom_sf"/>
</dbReference>
<evidence type="ECO:0000313" key="17">
    <source>
        <dbReference type="Ensembl" id="ENSCCRP00010002552.1"/>
    </source>
</evidence>
<dbReference type="InterPro" id="IPR000719">
    <property type="entry name" value="Prot_kinase_dom"/>
</dbReference>
<dbReference type="Pfam" id="PF00018">
    <property type="entry name" value="SH3_1"/>
    <property type="match status" value="1"/>
</dbReference>
<dbReference type="PROSITE" id="PS50003">
    <property type="entry name" value="PH_DOMAIN"/>
    <property type="match status" value="1"/>
</dbReference>
<sequence length="460" mass="53624">MPDNILEEVFIKRSQQKKKTSPLNFKERLFVLTQDKISYYDYDAEKGKRKGLKGYVDTEKIKCVEIVFPEDSAPPDRLYPFQSYITLYCDAFFFSVSQIIYDEGPLYVFAKSDQIRKHWINELKKVVRFNKDLVQKYHPCFWEDGIWKCCQQEMKQAMGCRVLETKNGGFLKRGSKNRDSRKPLPPTPEEVCYQSEKPPRPLPPQPPMLTPGFSVGMTVVAEYEYAPVTAHDLELRKDEEYTLLEINDPNWFKARDTYGNEGYIPSNYIAQALNGLEKYDWYCKNINRSQAENLLKTENKDGGFLVRDSGKFTGKYTVSVFTKAARNCLVDSNGTIKVTDFGLSRYVLDDEYTSSVGSKFPVRWSPPEVLLYCKFSSKSDIWAFGVLMWEVYTLGRMPYDRWNNTEIVEKITAGHRLFRPQLANDKVYAIMNICWHERPDERPTFSDLVMTIKDLLFNMQ</sequence>
<dbReference type="GO" id="GO:0008270">
    <property type="term" value="F:zinc ion binding"/>
    <property type="evidence" value="ECO:0007669"/>
    <property type="project" value="UniProtKB-KW"/>
</dbReference>
<keyword evidence="3" id="KW-0597">Phosphoprotein</keyword>
<evidence type="ECO:0000313" key="18">
    <source>
        <dbReference type="Proteomes" id="UP000694427"/>
    </source>
</evidence>
<evidence type="ECO:0000256" key="11">
    <source>
        <dbReference type="ARBA" id="ARBA00022840"/>
    </source>
</evidence>
<dbReference type="Gene3D" id="2.30.30.40">
    <property type="entry name" value="SH3 Domains"/>
    <property type="match status" value="1"/>
</dbReference>
<keyword evidence="2" id="KW-0728">SH3 domain</keyword>